<dbReference type="SUPFAM" id="SSF53167">
    <property type="entry name" value="Purine and uridine phosphorylases"/>
    <property type="match status" value="1"/>
</dbReference>
<keyword evidence="3" id="KW-1185">Reference proteome</keyword>
<dbReference type="OrthoDB" id="9033573at2"/>
<evidence type="ECO:0000259" key="1">
    <source>
        <dbReference type="Pfam" id="PF01048"/>
    </source>
</evidence>
<evidence type="ECO:0000313" key="3">
    <source>
        <dbReference type="Proteomes" id="UP000270342"/>
    </source>
</evidence>
<feature type="domain" description="Nucleoside phosphorylase" evidence="1">
    <location>
        <begin position="37"/>
        <end position="195"/>
    </location>
</feature>
<dbReference type="InterPro" id="IPR000845">
    <property type="entry name" value="Nucleoside_phosphorylase_d"/>
</dbReference>
<dbReference type="AlphaFoldDB" id="A0A494XDM1"/>
<dbReference type="GO" id="GO:0008782">
    <property type="term" value="F:adenosylhomocysteine nucleosidase activity"/>
    <property type="evidence" value="ECO:0007669"/>
    <property type="project" value="TreeGrafter"/>
</dbReference>
<name>A0A494XDM1_9BURK</name>
<dbReference type="InterPro" id="IPR035994">
    <property type="entry name" value="Nucleoside_phosphorylase_sf"/>
</dbReference>
<dbReference type="GO" id="GO:0019284">
    <property type="term" value="P:L-methionine salvage from S-adenosylmethionine"/>
    <property type="evidence" value="ECO:0007669"/>
    <property type="project" value="TreeGrafter"/>
</dbReference>
<dbReference type="EMBL" id="RBZU01000014">
    <property type="protein sequence ID" value="RKP46566.1"/>
    <property type="molecule type" value="Genomic_DNA"/>
</dbReference>
<evidence type="ECO:0000313" key="2">
    <source>
        <dbReference type="EMBL" id="RKP46566.1"/>
    </source>
</evidence>
<reference evidence="2 3" key="1">
    <citation type="submission" date="2018-10" db="EMBL/GenBank/DDBJ databases">
        <title>Robbsia sp. DHC34, isolated from soil.</title>
        <authorList>
            <person name="Gao Z.-H."/>
            <person name="Qiu L.-H."/>
        </authorList>
    </citation>
    <scope>NUCLEOTIDE SEQUENCE [LARGE SCALE GENOMIC DNA]</scope>
    <source>
        <strain evidence="2 3">DHC34</strain>
    </source>
</reference>
<dbReference type="RefSeq" id="WP_121090149.1">
    <property type="nucleotide sequence ID" value="NZ_RBZU01000014.1"/>
</dbReference>
<organism evidence="2 3">
    <name type="scientific">Pararobbsia silviterrae</name>
    <dbReference type="NCBI Taxonomy" id="1792498"/>
    <lineage>
        <taxon>Bacteria</taxon>
        <taxon>Pseudomonadati</taxon>
        <taxon>Pseudomonadota</taxon>
        <taxon>Betaproteobacteria</taxon>
        <taxon>Burkholderiales</taxon>
        <taxon>Burkholderiaceae</taxon>
        <taxon>Pararobbsia</taxon>
    </lineage>
</organism>
<protein>
    <submittedName>
        <fullName evidence="2">Phosphorylase</fullName>
    </submittedName>
</protein>
<dbReference type="PANTHER" id="PTHR46832:SF1">
    <property type="entry name" value="5'-METHYLTHIOADENOSINE_S-ADENOSYLHOMOCYSTEINE NUCLEOSIDASE"/>
    <property type="match status" value="1"/>
</dbReference>
<dbReference type="PANTHER" id="PTHR46832">
    <property type="entry name" value="5'-METHYLTHIOADENOSINE/S-ADENOSYLHOMOCYSTEINE NUCLEOSIDASE"/>
    <property type="match status" value="1"/>
</dbReference>
<gene>
    <name evidence="2" type="ORF">D7S86_23980</name>
</gene>
<dbReference type="GO" id="GO:0009116">
    <property type="term" value="P:nucleoside metabolic process"/>
    <property type="evidence" value="ECO:0007669"/>
    <property type="project" value="InterPro"/>
</dbReference>
<dbReference type="Proteomes" id="UP000270342">
    <property type="component" value="Unassembled WGS sequence"/>
</dbReference>
<dbReference type="GO" id="GO:0005829">
    <property type="term" value="C:cytosol"/>
    <property type="evidence" value="ECO:0007669"/>
    <property type="project" value="TreeGrafter"/>
</dbReference>
<dbReference type="Gene3D" id="3.40.50.1580">
    <property type="entry name" value="Nucleoside phosphorylase domain"/>
    <property type="match status" value="1"/>
</dbReference>
<dbReference type="NCBIfam" id="TIGR03468">
    <property type="entry name" value="HpnG"/>
    <property type="match status" value="1"/>
</dbReference>
<dbReference type="CDD" id="cd17768">
    <property type="entry name" value="adenosylhopane_nucleosidase_HpnG-like"/>
    <property type="match status" value="1"/>
</dbReference>
<sequence>MIIVVTGLAFEARIAAGDGVRVICQQNATLADVLVPAIAEGCEGVVSFGTAGGLDARLRPGDWVVARDVIAGPRRFEADARWSAALRAALSGATPEATRDARQGAAQGAMYGDIAGVPEPVVTASDKAALHRATHAIAADMESQVVARLATAREIPFVCCRVVIDPAERSLPDAALAGMRPDGSTDVGAVIRSLLRRPMQLGALLRVARDAAHAQKALARGRKAVGARFGFDAR</sequence>
<accession>A0A494XDM1</accession>
<dbReference type="InterPro" id="IPR017831">
    <property type="entry name" value="Hopanoid-assoc_phosphoryl_HpnG"/>
</dbReference>
<dbReference type="NCBIfam" id="NF005476">
    <property type="entry name" value="PRK07077.1"/>
    <property type="match status" value="1"/>
</dbReference>
<dbReference type="GO" id="GO:0008930">
    <property type="term" value="F:methylthioadenosine nucleosidase activity"/>
    <property type="evidence" value="ECO:0007669"/>
    <property type="project" value="TreeGrafter"/>
</dbReference>
<proteinExistence type="predicted"/>
<comment type="caution">
    <text evidence="2">The sequence shown here is derived from an EMBL/GenBank/DDBJ whole genome shotgun (WGS) entry which is preliminary data.</text>
</comment>
<dbReference type="Pfam" id="PF01048">
    <property type="entry name" value="PNP_UDP_1"/>
    <property type="match status" value="1"/>
</dbReference>